<evidence type="ECO:0000313" key="5">
    <source>
        <dbReference type="EMBL" id="PRX39585.1"/>
    </source>
</evidence>
<dbReference type="AlphaFoldDB" id="A0A2T0LC94"/>
<dbReference type="Gene3D" id="3.40.50.720">
    <property type="entry name" value="NAD(P)-binding Rossmann-like Domain"/>
    <property type="match status" value="1"/>
</dbReference>
<evidence type="ECO:0000256" key="2">
    <source>
        <dbReference type="ARBA" id="ARBA00023002"/>
    </source>
</evidence>
<dbReference type="SUPFAM" id="SSF55347">
    <property type="entry name" value="Glyceraldehyde-3-phosphate dehydrogenase-like, C-terminal domain"/>
    <property type="match status" value="1"/>
</dbReference>
<protein>
    <submittedName>
        <fullName evidence="5">Myo-inositol 2-dehydrogenase</fullName>
    </submittedName>
</protein>
<name>A0A2T0LC94_9BACL</name>
<dbReference type="PANTHER" id="PTHR42840:SF3">
    <property type="entry name" value="BINDING ROSSMANN FOLD OXIDOREDUCTASE, PUTATIVE (AFU_ORTHOLOGUE AFUA_2G10240)-RELATED"/>
    <property type="match status" value="1"/>
</dbReference>
<dbReference type="InterPro" id="IPR036291">
    <property type="entry name" value="NAD(P)-bd_dom_sf"/>
</dbReference>
<keyword evidence="6" id="KW-1185">Reference proteome</keyword>
<dbReference type="InterPro" id="IPR055170">
    <property type="entry name" value="GFO_IDH_MocA-like_dom"/>
</dbReference>
<evidence type="ECO:0000259" key="3">
    <source>
        <dbReference type="Pfam" id="PF01408"/>
    </source>
</evidence>
<evidence type="ECO:0000259" key="4">
    <source>
        <dbReference type="Pfam" id="PF22725"/>
    </source>
</evidence>
<sequence length="336" mass="37778">MKRITVGVVGAGRIGKLHINNIKNMPHVRLKTVSDIYAEGLKDWFMTSGAEKLTEDYRELVNDPEIDAVFICTSTDTHVEIILEAANAGKHIFCEKPISFSEEETLKAYEAVQKAGIKFQVGFNRRYDRNFYKVKQLVEEKIIGDLHVLKITSRDPNPPSLDYVSRSGGIFMDMTIHDFDMARYISGSEVEEVYAQGATLIDPKIGELGDVDTAIITLKFANGAMGVIDNSRQAVYGYDQRLEAFGSKGSAQVNNETESRVDLLSKNGVTGDNPLYFFLERYNDAFIREVEEFLDAIMYNKEIRTTFKDGIMAQRIAQAAKESLESRRPASVEILD</sequence>
<dbReference type="RefSeq" id="WP_106346007.1">
    <property type="nucleotide sequence ID" value="NZ_PVNE01000023.1"/>
</dbReference>
<dbReference type="InterPro" id="IPR030827">
    <property type="entry name" value="Myo_inos_IolG"/>
</dbReference>
<feature type="domain" description="GFO/IDH/MocA-like oxidoreductase" evidence="4">
    <location>
        <begin position="132"/>
        <end position="251"/>
    </location>
</feature>
<reference evidence="5 6" key="1">
    <citation type="submission" date="2018-03" db="EMBL/GenBank/DDBJ databases">
        <title>Genomic Encyclopedia of Archaeal and Bacterial Type Strains, Phase II (KMG-II): from individual species to whole genera.</title>
        <authorList>
            <person name="Goeker M."/>
        </authorList>
    </citation>
    <scope>NUCLEOTIDE SEQUENCE [LARGE SCALE GENOMIC DNA]</scope>
    <source>
        <strain evidence="5 6">DSM 44946</strain>
    </source>
</reference>
<dbReference type="NCBIfam" id="TIGR04380">
    <property type="entry name" value="myo_inos_iolG"/>
    <property type="match status" value="1"/>
</dbReference>
<evidence type="ECO:0000256" key="1">
    <source>
        <dbReference type="ARBA" id="ARBA00010928"/>
    </source>
</evidence>
<dbReference type="GO" id="GO:0000166">
    <property type="term" value="F:nucleotide binding"/>
    <property type="evidence" value="ECO:0007669"/>
    <property type="project" value="InterPro"/>
</dbReference>
<gene>
    <name evidence="5" type="ORF">CLV97_12338</name>
</gene>
<comment type="similarity">
    <text evidence="1">Belongs to the Gfo/Idh/MocA family.</text>
</comment>
<proteinExistence type="inferred from homology"/>
<dbReference type="EMBL" id="PVNE01000023">
    <property type="protein sequence ID" value="PRX39585.1"/>
    <property type="molecule type" value="Genomic_DNA"/>
</dbReference>
<accession>A0A2T0LC94</accession>
<dbReference type="FunFam" id="3.30.360.10:FF:000023">
    <property type="entry name" value="Inositol 2-dehydrogenase"/>
    <property type="match status" value="1"/>
</dbReference>
<dbReference type="InterPro" id="IPR000683">
    <property type="entry name" value="Gfo/Idh/MocA-like_OxRdtase_N"/>
</dbReference>
<dbReference type="GO" id="GO:0016491">
    <property type="term" value="F:oxidoreductase activity"/>
    <property type="evidence" value="ECO:0007669"/>
    <property type="project" value="UniProtKB-KW"/>
</dbReference>
<keyword evidence="2" id="KW-0560">Oxidoreductase</keyword>
<evidence type="ECO:0000313" key="6">
    <source>
        <dbReference type="Proteomes" id="UP000237797"/>
    </source>
</evidence>
<dbReference type="Pfam" id="PF22725">
    <property type="entry name" value="GFO_IDH_MocA_C3"/>
    <property type="match status" value="1"/>
</dbReference>
<dbReference type="Gene3D" id="3.30.360.10">
    <property type="entry name" value="Dihydrodipicolinate Reductase, domain 2"/>
    <property type="match status" value="1"/>
</dbReference>
<dbReference type="Pfam" id="PF01408">
    <property type="entry name" value="GFO_IDH_MocA"/>
    <property type="match status" value="1"/>
</dbReference>
<dbReference type="Proteomes" id="UP000237797">
    <property type="component" value="Unassembled WGS sequence"/>
</dbReference>
<organism evidence="5 6">
    <name type="scientific">Planifilum fimeticola</name>
    <dbReference type="NCBI Taxonomy" id="201975"/>
    <lineage>
        <taxon>Bacteria</taxon>
        <taxon>Bacillati</taxon>
        <taxon>Bacillota</taxon>
        <taxon>Bacilli</taxon>
        <taxon>Bacillales</taxon>
        <taxon>Thermoactinomycetaceae</taxon>
        <taxon>Planifilum</taxon>
    </lineage>
</organism>
<dbReference type="OrthoDB" id="9815825at2"/>
<feature type="domain" description="Gfo/Idh/MocA-like oxidoreductase N-terminal" evidence="3">
    <location>
        <begin position="4"/>
        <end position="123"/>
    </location>
</feature>
<dbReference type="PANTHER" id="PTHR42840">
    <property type="entry name" value="NAD(P)-BINDING ROSSMANN-FOLD SUPERFAMILY PROTEIN-RELATED"/>
    <property type="match status" value="1"/>
</dbReference>
<comment type="caution">
    <text evidence="5">The sequence shown here is derived from an EMBL/GenBank/DDBJ whole genome shotgun (WGS) entry which is preliminary data.</text>
</comment>
<dbReference type="SUPFAM" id="SSF51735">
    <property type="entry name" value="NAD(P)-binding Rossmann-fold domains"/>
    <property type="match status" value="1"/>
</dbReference>